<reference evidence="3" key="1">
    <citation type="journal article" date="2019" name="Int. J. Syst. Evol. Microbiol.">
        <title>The Global Catalogue of Microorganisms (GCM) 10K type strain sequencing project: providing services to taxonomists for standard genome sequencing and annotation.</title>
        <authorList>
            <consortium name="The Broad Institute Genomics Platform"/>
            <consortium name="The Broad Institute Genome Sequencing Center for Infectious Disease"/>
            <person name="Wu L."/>
            <person name="Ma J."/>
        </authorList>
    </citation>
    <scope>NUCLEOTIDE SEQUENCE [LARGE SCALE GENOMIC DNA]</scope>
    <source>
        <strain evidence="3">CGMCC 1.15111</strain>
    </source>
</reference>
<feature type="transmembrane region" description="Helical" evidence="1">
    <location>
        <begin position="75"/>
        <end position="93"/>
    </location>
</feature>
<sequence>MSKHIVLLTVSFILLMLVQILVFRNFVLFQIGFAFVYLLFLLSLPMEVGFTAGMILGLISALILDLFYQSLGIHASAAVFIMFVRPTWLKAVLPRGGYEPNDMTTIGTYGLQWFLGYATPLVLVYCLVVFFVEAGTAQLFWHTVTKALVSTVITLVFVVFAQYLFYPKTN</sequence>
<protein>
    <recommendedName>
        <fullName evidence="4">Rod shape-determining protein MreD</fullName>
    </recommendedName>
</protein>
<dbReference type="Proteomes" id="UP000658258">
    <property type="component" value="Unassembled WGS sequence"/>
</dbReference>
<keyword evidence="1" id="KW-1133">Transmembrane helix</keyword>
<organism evidence="2 3">
    <name type="scientific">Roseivirga thermotolerans</name>
    <dbReference type="NCBI Taxonomy" id="1758176"/>
    <lineage>
        <taxon>Bacteria</taxon>
        <taxon>Pseudomonadati</taxon>
        <taxon>Bacteroidota</taxon>
        <taxon>Cytophagia</taxon>
        <taxon>Cytophagales</taxon>
        <taxon>Roseivirgaceae</taxon>
        <taxon>Roseivirga</taxon>
    </lineage>
</organism>
<feature type="transmembrane region" description="Helical" evidence="1">
    <location>
        <begin position="144"/>
        <end position="165"/>
    </location>
</feature>
<gene>
    <name evidence="2" type="ORF">GCM10011340_05280</name>
</gene>
<keyword evidence="1" id="KW-0812">Transmembrane</keyword>
<evidence type="ECO:0008006" key="4">
    <source>
        <dbReference type="Google" id="ProtNLM"/>
    </source>
</evidence>
<evidence type="ECO:0000313" key="3">
    <source>
        <dbReference type="Proteomes" id="UP000658258"/>
    </source>
</evidence>
<comment type="caution">
    <text evidence="2">The sequence shown here is derived from an EMBL/GenBank/DDBJ whole genome shotgun (WGS) entry which is preliminary data.</text>
</comment>
<feature type="transmembrane region" description="Helical" evidence="1">
    <location>
        <begin position="113"/>
        <end position="132"/>
    </location>
</feature>
<evidence type="ECO:0000313" key="2">
    <source>
        <dbReference type="EMBL" id="GHE53713.1"/>
    </source>
</evidence>
<dbReference type="RefSeq" id="WP_189628632.1">
    <property type="nucleotide sequence ID" value="NZ_BNAG01000001.1"/>
</dbReference>
<name>A0ABQ3I0S5_9BACT</name>
<accession>A0ABQ3I0S5</accession>
<proteinExistence type="predicted"/>
<evidence type="ECO:0000256" key="1">
    <source>
        <dbReference type="SAM" id="Phobius"/>
    </source>
</evidence>
<feature type="transmembrane region" description="Helical" evidence="1">
    <location>
        <begin position="12"/>
        <end position="42"/>
    </location>
</feature>
<keyword evidence="3" id="KW-1185">Reference proteome</keyword>
<dbReference type="EMBL" id="BNAG01000001">
    <property type="protein sequence ID" value="GHE53713.1"/>
    <property type="molecule type" value="Genomic_DNA"/>
</dbReference>
<keyword evidence="1" id="KW-0472">Membrane</keyword>